<accession>A0A2P2LZY9</accession>
<dbReference type="EMBL" id="GGEC01043025">
    <property type="protein sequence ID" value="MBX23509.1"/>
    <property type="molecule type" value="Transcribed_RNA"/>
</dbReference>
<reference evidence="2" key="1">
    <citation type="submission" date="2018-02" db="EMBL/GenBank/DDBJ databases">
        <title>Rhizophora mucronata_Transcriptome.</title>
        <authorList>
            <person name="Meera S.P."/>
            <person name="Sreeshan A."/>
            <person name="Augustine A."/>
        </authorList>
    </citation>
    <scope>NUCLEOTIDE SEQUENCE</scope>
    <source>
        <tissue evidence="2">Leaf</tissue>
    </source>
</reference>
<evidence type="ECO:0000256" key="1">
    <source>
        <dbReference type="SAM" id="MobiDB-lite"/>
    </source>
</evidence>
<feature type="region of interest" description="Disordered" evidence="1">
    <location>
        <begin position="80"/>
        <end position="117"/>
    </location>
</feature>
<proteinExistence type="predicted"/>
<feature type="region of interest" description="Disordered" evidence="1">
    <location>
        <begin position="134"/>
        <end position="156"/>
    </location>
</feature>
<dbReference type="AlphaFoldDB" id="A0A2P2LZY9"/>
<dbReference type="PANTHER" id="PTHR34807">
    <property type="entry name" value="OS08G0270800 PROTEIN"/>
    <property type="match status" value="1"/>
</dbReference>
<sequence length="262" mass="30230">MKKMKGVVAAMESSPTLCAPMFEDARTRFKHQSLLQDYEDLYKETEAKSKKLQMMRQKRLTLLAEVRFLRRRYKYLKDNRAQKAPAKQDIVQPQKLLSASRRGRMERSRNQKDVVSQQPVPRFYSNEKGKIHGERKGVLGNPALGSKLKQKHKPQIRKEASLRAKLLIPDLNQKERICIGKVATVRNNTPIFDLNEISREEEELQANDELMRLGEPKISLVRNGNDEQHNDTKLLACRNIGNGSTQGSKRKISWLDQVALRV</sequence>
<feature type="compositionally biased region" description="Basic and acidic residues" evidence="1">
    <location>
        <begin position="103"/>
        <end position="112"/>
    </location>
</feature>
<protein>
    <submittedName>
        <fullName evidence="2">Uncharacterized protein</fullName>
    </submittedName>
</protein>
<dbReference type="PANTHER" id="PTHR34807:SF3">
    <property type="entry name" value="OS08G0270800 PROTEIN"/>
    <property type="match status" value="1"/>
</dbReference>
<evidence type="ECO:0000313" key="2">
    <source>
        <dbReference type="EMBL" id="MBX23509.1"/>
    </source>
</evidence>
<name>A0A2P2LZY9_RHIMU</name>
<organism evidence="2">
    <name type="scientific">Rhizophora mucronata</name>
    <name type="common">Asiatic mangrove</name>
    <dbReference type="NCBI Taxonomy" id="61149"/>
    <lineage>
        <taxon>Eukaryota</taxon>
        <taxon>Viridiplantae</taxon>
        <taxon>Streptophyta</taxon>
        <taxon>Embryophyta</taxon>
        <taxon>Tracheophyta</taxon>
        <taxon>Spermatophyta</taxon>
        <taxon>Magnoliopsida</taxon>
        <taxon>eudicotyledons</taxon>
        <taxon>Gunneridae</taxon>
        <taxon>Pentapetalae</taxon>
        <taxon>rosids</taxon>
        <taxon>fabids</taxon>
        <taxon>Malpighiales</taxon>
        <taxon>Rhizophoraceae</taxon>
        <taxon>Rhizophora</taxon>
    </lineage>
</organism>